<name>A0A0A9BWE0_ARUDO</name>
<organism evidence="1">
    <name type="scientific">Arundo donax</name>
    <name type="common">Giant reed</name>
    <name type="synonym">Donax arundinaceus</name>
    <dbReference type="NCBI Taxonomy" id="35708"/>
    <lineage>
        <taxon>Eukaryota</taxon>
        <taxon>Viridiplantae</taxon>
        <taxon>Streptophyta</taxon>
        <taxon>Embryophyta</taxon>
        <taxon>Tracheophyta</taxon>
        <taxon>Spermatophyta</taxon>
        <taxon>Magnoliopsida</taxon>
        <taxon>Liliopsida</taxon>
        <taxon>Poales</taxon>
        <taxon>Poaceae</taxon>
        <taxon>PACMAD clade</taxon>
        <taxon>Arundinoideae</taxon>
        <taxon>Arundineae</taxon>
        <taxon>Arundo</taxon>
    </lineage>
</organism>
<accession>A0A0A9BWE0</accession>
<reference evidence="1" key="1">
    <citation type="submission" date="2014-09" db="EMBL/GenBank/DDBJ databases">
        <authorList>
            <person name="Magalhaes I.L.F."/>
            <person name="Oliveira U."/>
            <person name="Santos F.R."/>
            <person name="Vidigal T.H.D.A."/>
            <person name="Brescovit A.D."/>
            <person name="Santos A.J."/>
        </authorList>
    </citation>
    <scope>NUCLEOTIDE SEQUENCE</scope>
    <source>
        <tissue evidence="1">Shoot tissue taken approximately 20 cm above the soil surface</tissue>
    </source>
</reference>
<proteinExistence type="predicted"/>
<sequence length="27" mass="3233">MPTINLKISVWLLNVTVTCHWWQKACF</sequence>
<dbReference type="AlphaFoldDB" id="A0A0A9BWE0"/>
<reference evidence="1" key="2">
    <citation type="journal article" date="2015" name="Data Brief">
        <title>Shoot transcriptome of the giant reed, Arundo donax.</title>
        <authorList>
            <person name="Barrero R.A."/>
            <person name="Guerrero F.D."/>
            <person name="Moolhuijzen P."/>
            <person name="Goolsby J.A."/>
            <person name="Tidwell J."/>
            <person name="Bellgard S.E."/>
            <person name="Bellgard M.I."/>
        </authorList>
    </citation>
    <scope>NUCLEOTIDE SEQUENCE</scope>
    <source>
        <tissue evidence="1">Shoot tissue taken approximately 20 cm above the soil surface</tissue>
    </source>
</reference>
<protein>
    <submittedName>
        <fullName evidence="1">Uncharacterized protein</fullName>
    </submittedName>
</protein>
<dbReference type="EMBL" id="GBRH01229511">
    <property type="protein sequence ID" value="JAD68384.1"/>
    <property type="molecule type" value="Transcribed_RNA"/>
</dbReference>
<evidence type="ECO:0000313" key="1">
    <source>
        <dbReference type="EMBL" id="JAD68384.1"/>
    </source>
</evidence>